<evidence type="ECO:0000313" key="10">
    <source>
        <dbReference type="Proteomes" id="UP000561271"/>
    </source>
</evidence>
<comment type="cofactor">
    <cofactor evidence="7">
        <name>[2Fe-2S] cluster</name>
        <dbReference type="ChEBI" id="CHEBI:190135"/>
    </cofactor>
    <text evidence="7">Binds 1 [2Fe-2S] cluster.</text>
</comment>
<dbReference type="AlphaFoldDB" id="A0A6V8Q1F7"/>
<dbReference type="EMBL" id="BLSC01000070">
    <property type="protein sequence ID" value="GFP37301.1"/>
    <property type="molecule type" value="Genomic_DNA"/>
</dbReference>
<protein>
    <submittedName>
        <fullName evidence="9">NADH-quinone oxidoreductase subunit E</fullName>
    </submittedName>
</protein>
<dbReference type="InterPro" id="IPR042128">
    <property type="entry name" value="NuoE_dom"/>
</dbReference>
<evidence type="ECO:0000256" key="3">
    <source>
        <dbReference type="ARBA" id="ARBA00022723"/>
    </source>
</evidence>
<name>A0A6V8Q1F7_9ACTN</name>
<evidence type="ECO:0000256" key="5">
    <source>
        <dbReference type="ARBA" id="ARBA00023014"/>
    </source>
</evidence>
<dbReference type="InterPro" id="IPR002023">
    <property type="entry name" value="NuoE-like"/>
</dbReference>
<dbReference type="PANTHER" id="PTHR43342">
    <property type="entry name" value="NADH-QUINONE OXIDOREDUCTASE, E SUBUNIT"/>
    <property type="match status" value="1"/>
</dbReference>
<keyword evidence="3 7" id="KW-0479">Metal-binding</keyword>
<dbReference type="InterPro" id="IPR041921">
    <property type="entry name" value="NuoE_N"/>
</dbReference>
<feature type="binding site" evidence="7">
    <location>
        <position position="101"/>
    </location>
    <ligand>
        <name>[2Fe-2S] cluster</name>
        <dbReference type="ChEBI" id="CHEBI:190135"/>
    </ligand>
</feature>
<evidence type="ECO:0000313" key="11">
    <source>
        <dbReference type="Proteomes" id="UP000569018"/>
    </source>
</evidence>
<dbReference type="GO" id="GO:0046872">
    <property type="term" value="F:metal ion binding"/>
    <property type="evidence" value="ECO:0007669"/>
    <property type="project" value="UniProtKB-KW"/>
</dbReference>
<dbReference type="Pfam" id="PF01257">
    <property type="entry name" value="2Fe-2S_thioredx"/>
    <property type="match status" value="1"/>
</dbReference>
<evidence type="ECO:0000256" key="7">
    <source>
        <dbReference type="PIRSR" id="PIRSR000216-1"/>
    </source>
</evidence>
<dbReference type="RefSeq" id="WP_176231548.1">
    <property type="nucleotide sequence ID" value="NZ_BLSC01000070.1"/>
</dbReference>
<reference evidence="10 11" key="1">
    <citation type="journal article" date="2020" name="Front. Microbiol.">
        <title>Single-cell genomics of novel Actinobacteria with the Wood-Ljungdahl pathway discovered in a serpentinizing system.</title>
        <authorList>
            <person name="Merino N."/>
            <person name="Kawai M."/>
            <person name="Boyd E.S."/>
            <person name="Colman D.R."/>
            <person name="McGlynn S.E."/>
            <person name="Nealson K.H."/>
            <person name="Kurokawa K."/>
            <person name="Hongoh Y."/>
        </authorList>
    </citation>
    <scope>NUCLEOTIDE SEQUENCE [LARGE SCALE GENOMIC DNA]</scope>
    <source>
        <strain evidence="8 10">S44</strain>
        <strain evidence="9 11">S47</strain>
    </source>
</reference>
<proteinExistence type="inferred from homology"/>
<dbReference type="Gene3D" id="3.40.30.10">
    <property type="entry name" value="Glutaredoxin"/>
    <property type="match status" value="1"/>
</dbReference>
<accession>A0A6V8Q1F7</accession>
<dbReference type="EMBL" id="BLSD01000009">
    <property type="protein sequence ID" value="GFP38602.1"/>
    <property type="molecule type" value="Genomic_DNA"/>
</dbReference>
<dbReference type="CDD" id="cd03064">
    <property type="entry name" value="TRX_Fd_NuoE"/>
    <property type="match status" value="1"/>
</dbReference>
<evidence type="ECO:0000256" key="4">
    <source>
        <dbReference type="ARBA" id="ARBA00023004"/>
    </source>
</evidence>
<gene>
    <name evidence="8" type="ORF">HKBW3S44_00981</name>
    <name evidence="9" type="ORF">HKBW3S47_00303</name>
</gene>
<dbReference type="PANTHER" id="PTHR43342:SF1">
    <property type="entry name" value="BIFURCATING [FEFE] HYDROGENASE GAMMA SUBUNIT"/>
    <property type="match status" value="1"/>
</dbReference>
<evidence type="ECO:0000313" key="8">
    <source>
        <dbReference type="EMBL" id="GFP37301.1"/>
    </source>
</evidence>
<dbReference type="PIRSF" id="PIRSF000216">
    <property type="entry name" value="NADH_DH_24kDa"/>
    <property type="match status" value="1"/>
</dbReference>
<dbReference type="InterPro" id="IPR036249">
    <property type="entry name" value="Thioredoxin-like_sf"/>
</dbReference>
<comment type="similarity">
    <text evidence="1">Belongs to the complex I 24 kDa subunit family.</text>
</comment>
<keyword evidence="4 7" id="KW-0408">Iron</keyword>
<feature type="binding site" evidence="7">
    <location>
        <position position="138"/>
    </location>
    <ligand>
        <name>[2Fe-2S] cluster</name>
        <dbReference type="ChEBI" id="CHEBI:190135"/>
    </ligand>
</feature>
<dbReference type="GO" id="GO:0051537">
    <property type="term" value="F:2 iron, 2 sulfur cluster binding"/>
    <property type="evidence" value="ECO:0007669"/>
    <property type="project" value="UniProtKB-KW"/>
</dbReference>
<dbReference type="Proteomes" id="UP000569018">
    <property type="component" value="Unassembled WGS sequence"/>
</dbReference>
<evidence type="ECO:0000256" key="2">
    <source>
        <dbReference type="ARBA" id="ARBA00022714"/>
    </source>
</evidence>
<comment type="cofactor">
    <cofactor evidence="6">
        <name>[2Fe-2S] cluster</name>
        <dbReference type="ChEBI" id="CHEBI:190135"/>
    </cofactor>
</comment>
<evidence type="ECO:0000313" key="9">
    <source>
        <dbReference type="EMBL" id="GFP38602.1"/>
    </source>
</evidence>
<evidence type="ECO:0000256" key="1">
    <source>
        <dbReference type="ARBA" id="ARBA00010643"/>
    </source>
</evidence>
<feature type="binding site" evidence="7">
    <location>
        <position position="96"/>
    </location>
    <ligand>
        <name>[2Fe-2S] cluster</name>
        <dbReference type="ChEBI" id="CHEBI:190135"/>
    </ligand>
</feature>
<keyword evidence="2 7" id="KW-0001">2Fe-2S</keyword>
<dbReference type="GO" id="GO:0016491">
    <property type="term" value="F:oxidoreductase activity"/>
    <property type="evidence" value="ECO:0007669"/>
    <property type="project" value="InterPro"/>
</dbReference>
<dbReference type="Gene3D" id="1.10.10.1590">
    <property type="entry name" value="NADH-quinone oxidoreductase subunit E"/>
    <property type="match status" value="1"/>
</dbReference>
<evidence type="ECO:0000256" key="6">
    <source>
        <dbReference type="ARBA" id="ARBA00034078"/>
    </source>
</evidence>
<sequence>MSTEQVEQQIQVSPDRKNGQRRFFRLNEIITEQTAANRSLIAILQAVQEEYRYLPEEVLTYIATALDLSPATVFGVATFFAQFSLEPKGRYLVTVCDGTACHVKRSMAVYDAICRKYDLREGKLTTPDMLFTLETVACVGCCALAPVMIVNGEVHARITREAAVTIVDTLANRKEEE</sequence>
<dbReference type="SUPFAM" id="SSF52833">
    <property type="entry name" value="Thioredoxin-like"/>
    <property type="match status" value="1"/>
</dbReference>
<comment type="caution">
    <text evidence="9">The sequence shown here is derived from an EMBL/GenBank/DDBJ whole genome shotgun (WGS) entry which is preliminary data.</text>
</comment>
<organism evidence="9 11">
    <name type="scientific">Candidatus Hakubella thermalkaliphila</name>
    <dbReference type="NCBI Taxonomy" id="2754717"/>
    <lineage>
        <taxon>Bacteria</taxon>
        <taxon>Bacillati</taxon>
        <taxon>Actinomycetota</taxon>
        <taxon>Actinomycetota incertae sedis</taxon>
        <taxon>Candidatus Hakubellales</taxon>
        <taxon>Candidatus Hakubellaceae</taxon>
        <taxon>Candidatus Hakubella</taxon>
    </lineage>
</organism>
<feature type="binding site" evidence="7">
    <location>
        <position position="142"/>
    </location>
    <ligand>
        <name>[2Fe-2S] cluster</name>
        <dbReference type="ChEBI" id="CHEBI:190135"/>
    </ligand>
</feature>
<keyword evidence="5 7" id="KW-0411">Iron-sulfur</keyword>
<dbReference type="Proteomes" id="UP000561271">
    <property type="component" value="Unassembled WGS sequence"/>
</dbReference>
<dbReference type="InterPro" id="IPR028431">
    <property type="entry name" value="NADP_DH_HndA-like"/>
</dbReference>